<feature type="compositionally biased region" description="Polar residues" evidence="1">
    <location>
        <begin position="123"/>
        <end position="142"/>
    </location>
</feature>
<evidence type="ECO:0000313" key="2">
    <source>
        <dbReference type="EMBL" id="KAA3677247.1"/>
    </source>
</evidence>
<dbReference type="GO" id="GO:0042274">
    <property type="term" value="P:ribosomal small subunit biogenesis"/>
    <property type="evidence" value="ECO:0007669"/>
    <property type="project" value="TreeGrafter"/>
</dbReference>
<dbReference type="PANTHER" id="PTHR18034">
    <property type="entry name" value="CELL CYCLE CONTROL PROTEIN CWF22-RELATED"/>
    <property type="match status" value="1"/>
</dbReference>
<dbReference type="Proteomes" id="UP000324629">
    <property type="component" value="Unassembled WGS sequence"/>
</dbReference>
<evidence type="ECO:0000256" key="1">
    <source>
        <dbReference type="SAM" id="MobiDB-lite"/>
    </source>
</evidence>
<dbReference type="SUPFAM" id="SSF48371">
    <property type="entry name" value="ARM repeat"/>
    <property type="match status" value="1"/>
</dbReference>
<dbReference type="AlphaFoldDB" id="A0A5J4NNP0"/>
<reference evidence="2 3" key="1">
    <citation type="journal article" date="2019" name="Gigascience">
        <title>Whole-genome sequence of the oriental lung fluke Paragonimus westermani.</title>
        <authorList>
            <person name="Oey H."/>
            <person name="Zakrzewski M."/>
            <person name="Narain K."/>
            <person name="Devi K.R."/>
            <person name="Agatsuma T."/>
            <person name="Nawaratna S."/>
            <person name="Gobert G.N."/>
            <person name="Jones M.K."/>
            <person name="Ragan M.A."/>
            <person name="McManus D.P."/>
            <person name="Krause L."/>
        </authorList>
    </citation>
    <scope>NUCLEOTIDE SEQUENCE [LARGE SCALE GENOMIC DNA]</scope>
    <source>
        <strain evidence="2 3">IND2009</strain>
    </source>
</reference>
<organism evidence="2 3">
    <name type="scientific">Paragonimus westermani</name>
    <dbReference type="NCBI Taxonomy" id="34504"/>
    <lineage>
        <taxon>Eukaryota</taxon>
        <taxon>Metazoa</taxon>
        <taxon>Spiralia</taxon>
        <taxon>Lophotrochozoa</taxon>
        <taxon>Platyhelminthes</taxon>
        <taxon>Trematoda</taxon>
        <taxon>Digenea</taxon>
        <taxon>Plagiorchiida</taxon>
        <taxon>Troglotremata</taxon>
        <taxon>Troglotrematidae</taxon>
        <taxon>Paragonimus</taxon>
    </lineage>
</organism>
<keyword evidence="3" id="KW-1185">Reference proteome</keyword>
<dbReference type="EMBL" id="QNGE01001593">
    <property type="protein sequence ID" value="KAA3677247.1"/>
    <property type="molecule type" value="Genomic_DNA"/>
</dbReference>
<sequence>MKPKKKCASYNDIRKTILLEDNEKEDKLIRRLEKRLKINKHTKGCTSNKKHPLWLRQYGLDYILDFEKEICLPKHESSKRLKPVGVLSGKKTIVDLYGQGASETSNGRINTTCLTTDHPALANSVNESDKPMQNTDANNPSEKNPVGLHRTVRSWLNRLSEEHMARVISALADLFGEYPRASVRSAIIEEVCTLLESTVVHSRSSTGWLQQDLAVCIACVHATLHAKLQHDNLIGYATETLVEKMFPSEDVSISAAAKTSVGLFISYLFRFGVLSSSLIFDIINELIQGGTLPSAKAAHFMCAAVGVNLRKSNAMRCQDLIDLSTKLMTSCSKEQVDLTCELEGIVQRLSEKYSKEECVARALHLKKLMRSWTKGITMSKDLCLSVGLSDLRSTNSKGRWWLVGSATQQSASVGPSTTPPKAQDVPSPNPVRLAPEIEQAANVLGLRTQTRRQLFNILVSTSGGPDATASALLRACPSGNVSREREVIQIVTHCLMSEEPFNRFYPRVLGGFLNTHRRFLMMIKCAIWDVLKKTDLSINAKAHAGRAVGILASVYDLPLTVLKNFNFADASEANTSFLRSVFIELCTGGEYQKMLSKVMQLSCYTRLSRNCRIFLRKHFATETDENVRTIVLRLANDMRENEFT</sequence>
<comment type="caution">
    <text evidence="2">The sequence shown here is derived from an EMBL/GenBank/DDBJ whole genome shotgun (WGS) entry which is preliminary data.</text>
</comment>
<dbReference type="GO" id="GO:0003723">
    <property type="term" value="F:RNA binding"/>
    <property type="evidence" value="ECO:0007669"/>
    <property type="project" value="TreeGrafter"/>
</dbReference>
<dbReference type="PANTHER" id="PTHR18034:SF4">
    <property type="entry name" value="NUCLEOLAR MIF4G DOMAIN-CONTAINING PROTEIN 1"/>
    <property type="match status" value="1"/>
</dbReference>
<accession>A0A5J4NNP0</accession>
<dbReference type="InterPro" id="IPR016024">
    <property type="entry name" value="ARM-type_fold"/>
</dbReference>
<proteinExistence type="predicted"/>
<name>A0A5J4NNP0_9TREM</name>
<protein>
    <submittedName>
        <fullName evidence="2">Nucleolar MIF4G domain-containing protein 1</fullName>
    </submittedName>
</protein>
<gene>
    <name evidence="2" type="ORF">DEA37_0005576</name>
</gene>
<dbReference type="InterPro" id="IPR050781">
    <property type="entry name" value="CWC22_splicing_factor"/>
</dbReference>
<dbReference type="GO" id="GO:0005730">
    <property type="term" value="C:nucleolus"/>
    <property type="evidence" value="ECO:0007669"/>
    <property type="project" value="TreeGrafter"/>
</dbReference>
<dbReference type="Gene3D" id="1.25.40.180">
    <property type="match status" value="1"/>
</dbReference>
<feature type="region of interest" description="Disordered" evidence="1">
    <location>
        <begin position="121"/>
        <end position="146"/>
    </location>
</feature>
<evidence type="ECO:0000313" key="3">
    <source>
        <dbReference type="Proteomes" id="UP000324629"/>
    </source>
</evidence>